<feature type="region of interest" description="Disordered" evidence="1">
    <location>
        <begin position="207"/>
        <end position="238"/>
    </location>
</feature>
<feature type="compositionally biased region" description="Polar residues" evidence="1">
    <location>
        <begin position="66"/>
        <end position="117"/>
    </location>
</feature>
<reference evidence="2" key="2">
    <citation type="journal article" date="2023" name="IMA Fungus">
        <title>Comparative genomic study of the Penicillium genus elucidates a diverse pangenome and 15 lateral gene transfer events.</title>
        <authorList>
            <person name="Petersen C."/>
            <person name="Sorensen T."/>
            <person name="Nielsen M.R."/>
            <person name="Sondergaard T.E."/>
            <person name="Sorensen J.L."/>
            <person name="Fitzpatrick D.A."/>
            <person name="Frisvad J.C."/>
            <person name="Nielsen K.L."/>
        </authorList>
    </citation>
    <scope>NUCLEOTIDE SEQUENCE</scope>
    <source>
        <strain evidence="2">IBT 22155</strain>
    </source>
</reference>
<dbReference type="RefSeq" id="XP_056522337.1">
    <property type="nucleotide sequence ID" value="XM_056665387.1"/>
</dbReference>
<evidence type="ECO:0000256" key="1">
    <source>
        <dbReference type="SAM" id="MobiDB-lite"/>
    </source>
</evidence>
<accession>A0A9W9H0U6</accession>
<name>A0A9W9H0U6_9EURO</name>
<dbReference type="EMBL" id="JAPQKL010000004">
    <property type="protein sequence ID" value="KAJ5135365.1"/>
    <property type="molecule type" value="Genomic_DNA"/>
</dbReference>
<feature type="compositionally biased region" description="Polar residues" evidence="1">
    <location>
        <begin position="215"/>
        <end position="238"/>
    </location>
</feature>
<sequence>MTFALYRELASAKASQTLQTNFPQLSYTHPPSSRLVSDQVTLAVAAHTIRSESLPSEPRLMQTKVSANTGETEWTPSVSPLGNETDITPPTASPESLPSATEFNDTQTKPPETSYSDLNPLGATLSPDSPTQNLITVNTYPSSTSDQKSLDPLHDNLVALTIPSKQVDLGIERLPSISTGSDNSPSDGSNGHLEITEFSQPFLVRTSDEDGVQPGHSSHTQMEGQTAAPQGETTQGAYAPQSPTTLVIISPFSSSTAADSVSSSPSIGASLDGSGVSRRPSRQSLAVIFGSILGSKGMPSIAHVTVAKKANVQN</sequence>
<evidence type="ECO:0000313" key="3">
    <source>
        <dbReference type="Proteomes" id="UP001149079"/>
    </source>
</evidence>
<dbReference type="Proteomes" id="UP001149079">
    <property type="component" value="Unassembled WGS sequence"/>
</dbReference>
<feature type="region of interest" description="Disordered" evidence="1">
    <location>
        <begin position="257"/>
        <end position="280"/>
    </location>
</feature>
<gene>
    <name evidence="2" type="ORF">N7515_004643</name>
</gene>
<protein>
    <submittedName>
        <fullName evidence="2">Uncharacterized protein</fullName>
    </submittedName>
</protein>
<dbReference type="GeneID" id="81404557"/>
<feature type="region of interest" description="Disordered" evidence="1">
    <location>
        <begin position="66"/>
        <end position="148"/>
    </location>
</feature>
<dbReference type="AlphaFoldDB" id="A0A9W9H0U6"/>
<evidence type="ECO:0000313" key="2">
    <source>
        <dbReference type="EMBL" id="KAJ5135365.1"/>
    </source>
</evidence>
<comment type="caution">
    <text evidence="2">The sequence shown here is derived from an EMBL/GenBank/DDBJ whole genome shotgun (WGS) entry which is preliminary data.</text>
</comment>
<keyword evidence="3" id="KW-1185">Reference proteome</keyword>
<organism evidence="2 3">
    <name type="scientific">Penicillium bovifimosum</name>
    <dbReference type="NCBI Taxonomy" id="126998"/>
    <lineage>
        <taxon>Eukaryota</taxon>
        <taxon>Fungi</taxon>
        <taxon>Dikarya</taxon>
        <taxon>Ascomycota</taxon>
        <taxon>Pezizomycotina</taxon>
        <taxon>Eurotiomycetes</taxon>
        <taxon>Eurotiomycetidae</taxon>
        <taxon>Eurotiales</taxon>
        <taxon>Aspergillaceae</taxon>
        <taxon>Penicillium</taxon>
    </lineage>
</organism>
<proteinExistence type="predicted"/>
<feature type="compositionally biased region" description="Low complexity" evidence="1">
    <location>
        <begin position="257"/>
        <end position="270"/>
    </location>
</feature>
<dbReference type="OrthoDB" id="10462193at2759"/>
<reference evidence="2" key="1">
    <citation type="submission" date="2022-11" db="EMBL/GenBank/DDBJ databases">
        <authorList>
            <person name="Petersen C."/>
        </authorList>
    </citation>
    <scope>NUCLEOTIDE SEQUENCE</scope>
    <source>
        <strain evidence="2">IBT 22155</strain>
    </source>
</reference>
<feature type="compositionally biased region" description="Polar residues" evidence="1">
    <location>
        <begin position="126"/>
        <end position="147"/>
    </location>
</feature>